<comment type="caution">
    <text evidence="2">The sequence shown here is derived from an EMBL/GenBank/DDBJ whole genome shotgun (WGS) entry which is preliminary data.</text>
</comment>
<feature type="transmembrane region" description="Helical" evidence="1">
    <location>
        <begin position="174"/>
        <end position="194"/>
    </location>
</feature>
<sequence>MSDSSNPFASPQTDAVARPEVVWAAEQPEALRKVKLGLTLVYIGICGMLLCVAVLAPLLMFSLGASRIELVALLGLAVLVFSVVMLVGQIFCIAVPAESGARPFAISAVVLEVVCLLAMVLGTIATVVGMLATVGAIGQALANVGSVTCFLLFLRKVAQYIERPDIAARAMRALIVGVLSTIAIAVGAMGPFAPPTQGEFLGWLAILGMLGALVAFVMYANTVTYLRKAITV</sequence>
<reference evidence="2" key="1">
    <citation type="submission" date="2022-06" db="EMBL/GenBank/DDBJ databases">
        <title>Aeoliella straminimaris, a novel planctomycete from sediments.</title>
        <authorList>
            <person name="Vitorino I.R."/>
            <person name="Lage O.M."/>
        </authorList>
    </citation>
    <scope>NUCLEOTIDE SEQUENCE</scope>
    <source>
        <strain evidence="2">ICT_H6.2</strain>
    </source>
</reference>
<keyword evidence="1" id="KW-1133">Transmembrane helix</keyword>
<evidence type="ECO:0000313" key="2">
    <source>
        <dbReference type="EMBL" id="MCO6043976.1"/>
    </source>
</evidence>
<gene>
    <name evidence="2" type="ORF">NG895_08655</name>
</gene>
<dbReference type="SUPFAM" id="SSF103473">
    <property type="entry name" value="MFS general substrate transporter"/>
    <property type="match status" value="1"/>
</dbReference>
<evidence type="ECO:0000313" key="3">
    <source>
        <dbReference type="Proteomes" id="UP001155241"/>
    </source>
</evidence>
<proteinExistence type="predicted"/>
<feature type="transmembrane region" description="Helical" evidence="1">
    <location>
        <begin position="104"/>
        <end position="125"/>
    </location>
</feature>
<dbReference type="RefSeq" id="WP_252852082.1">
    <property type="nucleotide sequence ID" value="NZ_JAMXLR010000028.1"/>
</dbReference>
<dbReference type="InterPro" id="IPR036259">
    <property type="entry name" value="MFS_trans_sf"/>
</dbReference>
<organism evidence="2 3">
    <name type="scientific">Aeoliella straminimaris</name>
    <dbReference type="NCBI Taxonomy" id="2954799"/>
    <lineage>
        <taxon>Bacteria</taxon>
        <taxon>Pseudomonadati</taxon>
        <taxon>Planctomycetota</taxon>
        <taxon>Planctomycetia</taxon>
        <taxon>Pirellulales</taxon>
        <taxon>Lacipirellulaceae</taxon>
        <taxon>Aeoliella</taxon>
    </lineage>
</organism>
<dbReference type="AlphaFoldDB" id="A0A9X2JFR1"/>
<name>A0A9X2JFR1_9BACT</name>
<feature type="transmembrane region" description="Helical" evidence="1">
    <location>
        <begin position="200"/>
        <end position="220"/>
    </location>
</feature>
<feature type="transmembrane region" description="Helical" evidence="1">
    <location>
        <begin position="131"/>
        <end position="154"/>
    </location>
</feature>
<keyword evidence="1" id="KW-0812">Transmembrane</keyword>
<accession>A0A9X2JFR1</accession>
<evidence type="ECO:0000256" key="1">
    <source>
        <dbReference type="SAM" id="Phobius"/>
    </source>
</evidence>
<keyword evidence="3" id="KW-1185">Reference proteome</keyword>
<feature type="transmembrane region" description="Helical" evidence="1">
    <location>
        <begin position="40"/>
        <end position="64"/>
    </location>
</feature>
<feature type="transmembrane region" description="Helical" evidence="1">
    <location>
        <begin position="70"/>
        <end position="92"/>
    </location>
</feature>
<dbReference type="EMBL" id="JAMXLR010000028">
    <property type="protein sequence ID" value="MCO6043976.1"/>
    <property type="molecule type" value="Genomic_DNA"/>
</dbReference>
<dbReference type="Proteomes" id="UP001155241">
    <property type="component" value="Unassembled WGS sequence"/>
</dbReference>
<protein>
    <submittedName>
        <fullName evidence="2">Uncharacterized protein</fullName>
    </submittedName>
</protein>
<keyword evidence="1" id="KW-0472">Membrane</keyword>